<reference evidence="2" key="1">
    <citation type="submission" date="2023-07" db="EMBL/GenBank/DDBJ databases">
        <title>A chromosome-level genome assembly of Lolium multiflorum.</title>
        <authorList>
            <person name="Chen Y."/>
            <person name="Copetti D."/>
            <person name="Kolliker R."/>
            <person name="Studer B."/>
        </authorList>
    </citation>
    <scope>NUCLEOTIDE SEQUENCE</scope>
    <source>
        <strain evidence="2">02402/16</strain>
        <tissue evidence="2">Leaf</tissue>
    </source>
</reference>
<organism evidence="2 3">
    <name type="scientific">Lolium multiflorum</name>
    <name type="common">Italian ryegrass</name>
    <name type="synonym">Lolium perenne subsp. multiflorum</name>
    <dbReference type="NCBI Taxonomy" id="4521"/>
    <lineage>
        <taxon>Eukaryota</taxon>
        <taxon>Viridiplantae</taxon>
        <taxon>Streptophyta</taxon>
        <taxon>Embryophyta</taxon>
        <taxon>Tracheophyta</taxon>
        <taxon>Spermatophyta</taxon>
        <taxon>Magnoliopsida</taxon>
        <taxon>Liliopsida</taxon>
        <taxon>Poales</taxon>
        <taxon>Poaceae</taxon>
        <taxon>BOP clade</taxon>
        <taxon>Pooideae</taxon>
        <taxon>Poodae</taxon>
        <taxon>Poeae</taxon>
        <taxon>Poeae Chloroplast Group 2 (Poeae type)</taxon>
        <taxon>Loliodinae</taxon>
        <taxon>Loliinae</taxon>
        <taxon>Lolium</taxon>
    </lineage>
</organism>
<evidence type="ECO:0000313" key="2">
    <source>
        <dbReference type="EMBL" id="KAK1665006.1"/>
    </source>
</evidence>
<gene>
    <name evidence="2" type="ORF">QYE76_053165</name>
</gene>
<name>A0AAD8WK60_LOLMU</name>
<comment type="caution">
    <text evidence="2">The sequence shown here is derived from an EMBL/GenBank/DDBJ whole genome shotgun (WGS) entry which is preliminary data.</text>
</comment>
<protein>
    <submittedName>
        <fullName evidence="2">Uncharacterized protein</fullName>
    </submittedName>
</protein>
<dbReference type="Proteomes" id="UP001231189">
    <property type="component" value="Unassembled WGS sequence"/>
</dbReference>
<evidence type="ECO:0000256" key="1">
    <source>
        <dbReference type="SAM" id="Coils"/>
    </source>
</evidence>
<proteinExistence type="predicted"/>
<feature type="coiled-coil region" evidence="1">
    <location>
        <begin position="127"/>
        <end position="161"/>
    </location>
</feature>
<dbReference type="EMBL" id="JAUUTY010000003">
    <property type="protein sequence ID" value="KAK1665006.1"/>
    <property type="molecule type" value="Genomic_DNA"/>
</dbReference>
<keyword evidence="1" id="KW-0175">Coiled coil</keyword>
<sequence>MHPAPGLAREMVVEDLRQSKEISHNLRRNDLLENIVIDLQGECHRLRGDIAQWMKLHKETLVNLERGNTCFEDVVTKRKELLLECERLHEENLNLDGKLNQAVDGAILVESELVDAYMKRSEMCKALLDSKDELTRFRNSNDKLRKKINDLRVQKRVLEVVDQIVQ</sequence>
<evidence type="ECO:0000313" key="3">
    <source>
        <dbReference type="Proteomes" id="UP001231189"/>
    </source>
</evidence>
<keyword evidence="3" id="KW-1185">Reference proteome</keyword>
<dbReference type="AlphaFoldDB" id="A0AAD8WK60"/>
<accession>A0AAD8WK60</accession>